<keyword evidence="3" id="KW-1185">Reference proteome</keyword>
<dbReference type="AlphaFoldDB" id="A0A8S1GR00"/>
<evidence type="ECO:0000256" key="1">
    <source>
        <dbReference type="SAM" id="SignalP"/>
    </source>
</evidence>
<evidence type="ECO:0000313" key="3">
    <source>
        <dbReference type="Proteomes" id="UP000835052"/>
    </source>
</evidence>
<evidence type="ECO:0000313" key="2">
    <source>
        <dbReference type="EMBL" id="CAD6185168.1"/>
    </source>
</evidence>
<dbReference type="EMBL" id="CAJGYM010000002">
    <property type="protein sequence ID" value="CAD6185168.1"/>
    <property type="molecule type" value="Genomic_DNA"/>
</dbReference>
<comment type="caution">
    <text evidence="2">The sequence shown here is derived from an EMBL/GenBank/DDBJ whole genome shotgun (WGS) entry which is preliminary data.</text>
</comment>
<sequence length="236" mass="26403">MLWFCVVPLILGLSKACAPINNPVQLGFPTLTLPKILNNPEVPRNLQLTSDDYVQHEDDTVMPLQRDTVLPLSGEPIGLRAPIFNFFRPWANPKLVSTVNYKNTQEVLLTAELSPPMNWTYCEPICGVGDQAVDSENALENAGDDIKDAVRAACEKSLIACDDKSIVLEYQPESILVEDFGPYFDINGNRYRLSGKIVAYRINSTNPENASNFYKKVIDYLSARKGVHVMTDFSKF</sequence>
<reference evidence="2" key="1">
    <citation type="submission" date="2020-10" db="EMBL/GenBank/DDBJ databases">
        <authorList>
            <person name="Kikuchi T."/>
        </authorList>
    </citation>
    <scope>NUCLEOTIDE SEQUENCE</scope>
    <source>
        <strain evidence="2">NKZ352</strain>
    </source>
</reference>
<accession>A0A8S1GR00</accession>
<organism evidence="2 3">
    <name type="scientific">Caenorhabditis auriculariae</name>
    <dbReference type="NCBI Taxonomy" id="2777116"/>
    <lineage>
        <taxon>Eukaryota</taxon>
        <taxon>Metazoa</taxon>
        <taxon>Ecdysozoa</taxon>
        <taxon>Nematoda</taxon>
        <taxon>Chromadorea</taxon>
        <taxon>Rhabditida</taxon>
        <taxon>Rhabditina</taxon>
        <taxon>Rhabditomorpha</taxon>
        <taxon>Rhabditoidea</taxon>
        <taxon>Rhabditidae</taxon>
        <taxon>Peloderinae</taxon>
        <taxon>Caenorhabditis</taxon>
    </lineage>
</organism>
<keyword evidence="1" id="KW-0732">Signal</keyword>
<feature type="chain" id="PRO_5035842887" evidence="1">
    <location>
        <begin position="17"/>
        <end position="236"/>
    </location>
</feature>
<name>A0A8S1GR00_9PELO</name>
<feature type="signal peptide" evidence="1">
    <location>
        <begin position="1"/>
        <end position="16"/>
    </location>
</feature>
<protein>
    <submittedName>
        <fullName evidence="2">Uncharacterized protein</fullName>
    </submittedName>
</protein>
<gene>
    <name evidence="2" type="ORF">CAUJ_LOCUS1087</name>
</gene>
<dbReference type="OrthoDB" id="5837914at2759"/>
<proteinExistence type="predicted"/>
<dbReference type="Proteomes" id="UP000835052">
    <property type="component" value="Unassembled WGS sequence"/>
</dbReference>